<dbReference type="InterPro" id="IPR013123">
    <property type="entry name" value="SpoU_subst-bd"/>
</dbReference>
<dbReference type="InterPro" id="IPR053888">
    <property type="entry name" value="MRM3-like_sub_bind"/>
</dbReference>
<dbReference type="SUPFAM" id="SSF55315">
    <property type="entry name" value="L30e-like"/>
    <property type="match status" value="1"/>
</dbReference>
<comment type="caution">
    <text evidence="5">The sequence shown here is derived from an EMBL/GenBank/DDBJ whole genome shotgun (WGS) entry which is preliminary data.</text>
</comment>
<dbReference type="PANTHER" id="PTHR43191:SF2">
    <property type="entry name" value="RRNA METHYLTRANSFERASE 3, MITOCHONDRIAL"/>
    <property type="match status" value="1"/>
</dbReference>
<sequence length="262" mass="29278">MELIQSKDNAIVKEVRKLKEKKYRNEKGQFLVEGFRFVEEALKSQFDVPLVLISEKAEEKLQDFQNKNRLNDKLKLYIVKESIFNTLCNTETPQGILAVVNKKSINMEADKGFYILVDRLQDPGNLGTIIRSAHAAGASGVIMTKGTVDVYNDKTLRSTMGSIFNIAIIEDEDLMVLDRLRNKGFKLVVSSLEDSKCFYETDLTGNFIIAVGNEGNGISDEIYSKADLKVKIPMPGNAESLNAAAAASIMIFEAVRQRLTIE</sequence>
<evidence type="ECO:0000259" key="4">
    <source>
        <dbReference type="SMART" id="SM00967"/>
    </source>
</evidence>
<dbReference type="Proteomes" id="UP000632377">
    <property type="component" value="Unassembled WGS sequence"/>
</dbReference>
<dbReference type="Gene3D" id="3.40.1280.10">
    <property type="match status" value="1"/>
</dbReference>
<dbReference type="SUPFAM" id="SSF75217">
    <property type="entry name" value="alpha/beta knot"/>
    <property type="match status" value="1"/>
</dbReference>
<dbReference type="InterPro" id="IPR029064">
    <property type="entry name" value="Ribosomal_eL30-like_sf"/>
</dbReference>
<dbReference type="EMBL" id="JAESWC010000018">
    <property type="protein sequence ID" value="MBL4938164.1"/>
    <property type="molecule type" value="Genomic_DNA"/>
</dbReference>
<dbReference type="CDD" id="cd18095">
    <property type="entry name" value="SpoU-like_rRNA-MTase"/>
    <property type="match status" value="1"/>
</dbReference>
<gene>
    <name evidence="5" type="ORF">JK636_20835</name>
</gene>
<name>A0ABS1TIJ5_9CLOT</name>
<dbReference type="InterPro" id="IPR001537">
    <property type="entry name" value="SpoU_MeTrfase"/>
</dbReference>
<dbReference type="InterPro" id="IPR029028">
    <property type="entry name" value="Alpha/beta_knot_MTases"/>
</dbReference>
<dbReference type="Gene3D" id="3.30.1330.30">
    <property type="match status" value="1"/>
</dbReference>
<evidence type="ECO:0000256" key="2">
    <source>
        <dbReference type="ARBA" id="ARBA00022603"/>
    </source>
</evidence>
<dbReference type="InterPro" id="IPR029026">
    <property type="entry name" value="tRNA_m1G_MTases_N"/>
</dbReference>
<keyword evidence="3" id="KW-0808">Transferase</keyword>
<protein>
    <submittedName>
        <fullName evidence="5">RNA methyltransferase</fullName>
    </submittedName>
</protein>
<evidence type="ECO:0000256" key="1">
    <source>
        <dbReference type="ARBA" id="ARBA00007228"/>
    </source>
</evidence>
<feature type="domain" description="RNA 2-O ribose methyltransferase substrate binding" evidence="4">
    <location>
        <begin position="31"/>
        <end position="106"/>
    </location>
</feature>
<comment type="similarity">
    <text evidence="1">Belongs to the class IV-like SAM-binding methyltransferase superfamily. RNA methyltransferase TrmH family.</text>
</comment>
<accession>A0ABS1TIJ5</accession>
<dbReference type="Pfam" id="PF00588">
    <property type="entry name" value="SpoU_methylase"/>
    <property type="match status" value="1"/>
</dbReference>
<reference evidence="5 6" key="1">
    <citation type="submission" date="2021-01" db="EMBL/GenBank/DDBJ databases">
        <title>Genome public.</title>
        <authorList>
            <person name="Liu C."/>
            <person name="Sun Q."/>
        </authorList>
    </citation>
    <scope>NUCLEOTIDE SEQUENCE [LARGE SCALE GENOMIC DNA]</scope>
    <source>
        <strain evidence="5 6">YIM B02515</strain>
    </source>
</reference>
<proteinExistence type="inferred from homology"/>
<dbReference type="PANTHER" id="PTHR43191">
    <property type="entry name" value="RRNA METHYLTRANSFERASE 3"/>
    <property type="match status" value="1"/>
</dbReference>
<dbReference type="GO" id="GO:0032259">
    <property type="term" value="P:methylation"/>
    <property type="evidence" value="ECO:0007669"/>
    <property type="project" value="UniProtKB-KW"/>
</dbReference>
<evidence type="ECO:0000313" key="5">
    <source>
        <dbReference type="EMBL" id="MBL4938164.1"/>
    </source>
</evidence>
<keyword evidence="2 5" id="KW-0489">Methyltransferase</keyword>
<organism evidence="5 6">
    <name type="scientific">Clostridium rhizosphaerae</name>
    <dbReference type="NCBI Taxonomy" id="2803861"/>
    <lineage>
        <taxon>Bacteria</taxon>
        <taxon>Bacillati</taxon>
        <taxon>Bacillota</taxon>
        <taxon>Clostridia</taxon>
        <taxon>Eubacteriales</taxon>
        <taxon>Clostridiaceae</taxon>
        <taxon>Clostridium</taxon>
    </lineage>
</organism>
<dbReference type="Pfam" id="PF22435">
    <property type="entry name" value="MRM3-like_sub_bind"/>
    <property type="match status" value="1"/>
</dbReference>
<keyword evidence="6" id="KW-1185">Reference proteome</keyword>
<dbReference type="SMART" id="SM00967">
    <property type="entry name" value="SpoU_sub_bind"/>
    <property type="match status" value="1"/>
</dbReference>
<evidence type="ECO:0000313" key="6">
    <source>
        <dbReference type="Proteomes" id="UP000632377"/>
    </source>
</evidence>
<dbReference type="InterPro" id="IPR051259">
    <property type="entry name" value="rRNA_Methyltransferase"/>
</dbReference>
<evidence type="ECO:0000256" key="3">
    <source>
        <dbReference type="ARBA" id="ARBA00022679"/>
    </source>
</evidence>
<dbReference type="RefSeq" id="WP_202750890.1">
    <property type="nucleotide sequence ID" value="NZ_JAESWC010000018.1"/>
</dbReference>
<dbReference type="GO" id="GO:0008168">
    <property type="term" value="F:methyltransferase activity"/>
    <property type="evidence" value="ECO:0007669"/>
    <property type="project" value="UniProtKB-KW"/>
</dbReference>